<keyword evidence="1" id="KW-0472">Membrane</keyword>
<evidence type="ECO:0000313" key="2">
    <source>
        <dbReference type="EMBL" id="SFW43533.1"/>
    </source>
</evidence>
<sequence>MKDHIVAFLKLLLPLTVALCALQYAVITRVITGYDFQLSTIAIYVFHFAVSFLIYLFLLYVKNISPDKTGYAFMGCSFLRMMASVVFLWPLIDREGSFVGDVLAFFIPYFIFLTIEVYYVVKFVQEAQN</sequence>
<dbReference type="EMBL" id="FPJE01000007">
    <property type="protein sequence ID" value="SFW43533.1"/>
    <property type="molecule type" value="Genomic_DNA"/>
</dbReference>
<organism evidence="2 3">
    <name type="scientific">Sinomicrobium oceani</name>
    <dbReference type="NCBI Taxonomy" id="1150368"/>
    <lineage>
        <taxon>Bacteria</taxon>
        <taxon>Pseudomonadati</taxon>
        <taxon>Bacteroidota</taxon>
        <taxon>Flavobacteriia</taxon>
        <taxon>Flavobacteriales</taxon>
        <taxon>Flavobacteriaceae</taxon>
        <taxon>Sinomicrobium</taxon>
    </lineage>
</organism>
<evidence type="ECO:0000313" key="3">
    <source>
        <dbReference type="Proteomes" id="UP000182248"/>
    </source>
</evidence>
<keyword evidence="1" id="KW-1133">Transmembrane helix</keyword>
<feature type="transmembrane region" description="Helical" evidence="1">
    <location>
        <begin position="98"/>
        <end position="121"/>
    </location>
</feature>
<dbReference type="OrthoDB" id="1448441at2"/>
<protein>
    <recommendedName>
        <fullName evidence="4">ATP synthase protein I</fullName>
    </recommendedName>
</protein>
<evidence type="ECO:0000256" key="1">
    <source>
        <dbReference type="SAM" id="Phobius"/>
    </source>
</evidence>
<dbReference type="STRING" id="1150368.SAMN02927921_01665"/>
<dbReference type="RefSeq" id="WP_072316930.1">
    <property type="nucleotide sequence ID" value="NZ_FPJE01000007.1"/>
</dbReference>
<reference evidence="2 3" key="1">
    <citation type="submission" date="2016-11" db="EMBL/GenBank/DDBJ databases">
        <authorList>
            <person name="Jaros S."/>
            <person name="Januszkiewicz K."/>
            <person name="Wedrychowicz H."/>
        </authorList>
    </citation>
    <scope>NUCLEOTIDE SEQUENCE [LARGE SCALE GENOMIC DNA]</scope>
    <source>
        <strain evidence="2 3">CGMCC 1.12145</strain>
    </source>
</reference>
<keyword evidence="3" id="KW-1185">Reference proteome</keyword>
<feature type="transmembrane region" description="Helical" evidence="1">
    <location>
        <begin position="72"/>
        <end position="92"/>
    </location>
</feature>
<dbReference type="Proteomes" id="UP000182248">
    <property type="component" value="Unassembled WGS sequence"/>
</dbReference>
<accession>A0A1K1P7V2</accession>
<gene>
    <name evidence="2" type="ORF">SAMN02927921_01665</name>
</gene>
<proteinExistence type="predicted"/>
<dbReference type="AlphaFoldDB" id="A0A1K1P7V2"/>
<feature type="transmembrane region" description="Helical" evidence="1">
    <location>
        <begin position="41"/>
        <end position="60"/>
    </location>
</feature>
<keyword evidence="1" id="KW-0812">Transmembrane</keyword>
<evidence type="ECO:0008006" key="4">
    <source>
        <dbReference type="Google" id="ProtNLM"/>
    </source>
</evidence>
<name>A0A1K1P7V2_9FLAO</name>